<dbReference type="AlphaFoldDB" id="A0A7R9C1Z2"/>
<dbReference type="EMBL" id="OA891329">
    <property type="protein sequence ID" value="CAD7284695.1"/>
    <property type="molecule type" value="Genomic_DNA"/>
</dbReference>
<dbReference type="OrthoDB" id="5426351at2759"/>
<dbReference type="Pfam" id="PF00183">
    <property type="entry name" value="HSP90"/>
    <property type="match status" value="1"/>
</dbReference>
<dbReference type="EMBL" id="CAJPEX010009292">
    <property type="protein sequence ID" value="CAG0924847.1"/>
    <property type="molecule type" value="Genomic_DNA"/>
</dbReference>
<evidence type="ECO:0000256" key="2">
    <source>
        <dbReference type="ARBA" id="ARBA00023186"/>
    </source>
</evidence>
<reference evidence="4" key="1">
    <citation type="submission" date="2020-11" db="EMBL/GenBank/DDBJ databases">
        <authorList>
            <person name="Tran Van P."/>
        </authorList>
    </citation>
    <scope>NUCLEOTIDE SEQUENCE</scope>
</reference>
<gene>
    <name evidence="4" type="ORF">NMOB1V02_LOCUS12300</name>
</gene>
<comment type="similarity">
    <text evidence="1">Belongs to the heat shock protein 90 family.</text>
</comment>
<keyword evidence="2" id="KW-0143">Chaperone</keyword>
<evidence type="ECO:0000313" key="4">
    <source>
        <dbReference type="EMBL" id="CAD7284695.1"/>
    </source>
</evidence>
<feature type="compositionally biased region" description="Acidic residues" evidence="3">
    <location>
        <begin position="104"/>
        <end position="113"/>
    </location>
</feature>
<evidence type="ECO:0000256" key="1">
    <source>
        <dbReference type="ARBA" id="ARBA00008239"/>
    </source>
</evidence>
<dbReference type="GO" id="GO:0005524">
    <property type="term" value="F:ATP binding"/>
    <property type="evidence" value="ECO:0007669"/>
    <property type="project" value="InterPro"/>
</dbReference>
<evidence type="ECO:0000256" key="3">
    <source>
        <dbReference type="SAM" id="MobiDB-lite"/>
    </source>
</evidence>
<dbReference type="Gene3D" id="1.20.120.790">
    <property type="entry name" value="Heat shock protein 90, C-terminal domain"/>
    <property type="match status" value="1"/>
</dbReference>
<dbReference type="GO" id="GO:0016887">
    <property type="term" value="F:ATP hydrolysis activity"/>
    <property type="evidence" value="ECO:0007669"/>
    <property type="project" value="InterPro"/>
</dbReference>
<feature type="compositionally biased region" description="Acidic residues" evidence="3">
    <location>
        <begin position="121"/>
        <end position="132"/>
    </location>
</feature>
<keyword evidence="5" id="KW-1185">Reference proteome</keyword>
<dbReference type="GO" id="GO:0051082">
    <property type="term" value="F:unfolded protein binding"/>
    <property type="evidence" value="ECO:0007669"/>
    <property type="project" value="InterPro"/>
</dbReference>
<protein>
    <submittedName>
        <fullName evidence="4">Uncharacterized protein</fullName>
    </submittedName>
</protein>
<dbReference type="InterPro" id="IPR001404">
    <property type="entry name" value="Hsp90_fam"/>
</dbReference>
<organism evidence="4">
    <name type="scientific">Notodromas monacha</name>
    <dbReference type="NCBI Taxonomy" id="399045"/>
    <lineage>
        <taxon>Eukaryota</taxon>
        <taxon>Metazoa</taxon>
        <taxon>Ecdysozoa</taxon>
        <taxon>Arthropoda</taxon>
        <taxon>Crustacea</taxon>
        <taxon>Oligostraca</taxon>
        <taxon>Ostracoda</taxon>
        <taxon>Podocopa</taxon>
        <taxon>Podocopida</taxon>
        <taxon>Cypridocopina</taxon>
        <taxon>Cypridoidea</taxon>
        <taxon>Cyprididae</taxon>
        <taxon>Notodromas</taxon>
    </lineage>
</organism>
<dbReference type="InterPro" id="IPR037196">
    <property type="entry name" value="HSP90_C"/>
</dbReference>
<evidence type="ECO:0000313" key="5">
    <source>
        <dbReference type="Proteomes" id="UP000678499"/>
    </source>
</evidence>
<name>A0A7R9C1Z2_9CRUS</name>
<proteinExistence type="inferred from homology"/>
<dbReference type="SUPFAM" id="SSF110942">
    <property type="entry name" value="HSP90 C-terminal domain"/>
    <property type="match status" value="1"/>
</dbReference>
<feature type="region of interest" description="Disordered" evidence="3">
    <location>
        <begin position="104"/>
        <end position="139"/>
    </location>
</feature>
<dbReference type="PANTHER" id="PTHR11528">
    <property type="entry name" value="HEAT SHOCK PROTEIN 90 FAMILY MEMBER"/>
    <property type="match status" value="1"/>
</dbReference>
<accession>A0A7R9C1Z2</accession>
<sequence>MWGWTGNMERLASSQTHAKHVDTQRNYHMNQKKVLEVNPRHPLIKDLLKRVSDDPKDETAIEMAKMMFRTATLRSGYMLQDTFDFADTIEKMMRVNMGISLDEEVEAEPEFSADEPKEEVKEDEEEISGDDEDHAHTEL</sequence>
<dbReference type="GO" id="GO:0140662">
    <property type="term" value="F:ATP-dependent protein folding chaperone"/>
    <property type="evidence" value="ECO:0007669"/>
    <property type="project" value="InterPro"/>
</dbReference>
<dbReference type="Proteomes" id="UP000678499">
    <property type="component" value="Unassembled WGS sequence"/>
</dbReference>